<dbReference type="EMBL" id="JACCCZ010000001">
    <property type="protein sequence ID" value="NYG02298.1"/>
    <property type="molecule type" value="Genomic_DNA"/>
</dbReference>
<organism evidence="2 3">
    <name type="scientific">Pseudonocardia alni</name>
    <name type="common">Amycolata alni</name>
    <dbReference type="NCBI Taxonomy" id="33907"/>
    <lineage>
        <taxon>Bacteria</taxon>
        <taxon>Bacillati</taxon>
        <taxon>Actinomycetota</taxon>
        <taxon>Actinomycetes</taxon>
        <taxon>Pseudonocardiales</taxon>
        <taxon>Pseudonocardiaceae</taxon>
        <taxon>Pseudonocardia</taxon>
    </lineage>
</organism>
<accession>A0A852VZE9</accession>
<comment type="caution">
    <text evidence="2">The sequence shown here is derived from an EMBL/GenBank/DDBJ whole genome shotgun (WGS) entry which is preliminary data.</text>
</comment>
<reference evidence="2 3" key="1">
    <citation type="submission" date="2020-07" db="EMBL/GenBank/DDBJ databases">
        <title>Sequencing the genomes of 1000 actinobacteria strains.</title>
        <authorList>
            <person name="Klenk H.-P."/>
        </authorList>
    </citation>
    <scope>NUCLEOTIDE SEQUENCE [LARGE SCALE GENOMIC DNA]</scope>
    <source>
        <strain evidence="2 3">DSM 44749</strain>
    </source>
</reference>
<name>A0A852VZE9_PSEA5</name>
<dbReference type="RefSeq" id="WP_073577897.1">
    <property type="nucleotide sequence ID" value="NZ_BAAAJZ010000001.1"/>
</dbReference>
<feature type="region of interest" description="Disordered" evidence="1">
    <location>
        <begin position="53"/>
        <end position="85"/>
    </location>
</feature>
<keyword evidence="3" id="KW-1185">Reference proteome</keyword>
<proteinExistence type="predicted"/>
<dbReference type="Proteomes" id="UP000549695">
    <property type="component" value="Unassembled WGS sequence"/>
</dbReference>
<protein>
    <submittedName>
        <fullName evidence="2">Uncharacterized protein</fullName>
    </submittedName>
</protein>
<sequence>MDPARLRLAALAAPVALGALLGVAAMLEPDEARLPSVGSIPVTTRATTALLTGVPHTTPPPAPAQARANLAPQPLPTAAQTRDSR</sequence>
<gene>
    <name evidence="2" type="ORF">HDA37_002583</name>
</gene>
<dbReference type="AlphaFoldDB" id="A0A852VZE9"/>
<dbReference type="GeneID" id="98052341"/>
<evidence type="ECO:0000313" key="2">
    <source>
        <dbReference type="EMBL" id="NYG02298.1"/>
    </source>
</evidence>
<evidence type="ECO:0000313" key="3">
    <source>
        <dbReference type="Proteomes" id="UP000549695"/>
    </source>
</evidence>
<evidence type="ECO:0000256" key="1">
    <source>
        <dbReference type="SAM" id="MobiDB-lite"/>
    </source>
</evidence>